<dbReference type="GO" id="GO:0003735">
    <property type="term" value="F:structural constituent of ribosome"/>
    <property type="evidence" value="ECO:0007669"/>
    <property type="project" value="InterPro"/>
</dbReference>
<keyword evidence="7" id="KW-1185">Reference proteome</keyword>
<keyword evidence="3 5" id="KW-0687">Ribonucleoprotein</keyword>
<dbReference type="Pfam" id="PF00471">
    <property type="entry name" value="Ribosomal_L33"/>
    <property type="match status" value="1"/>
</dbReference>
<dbReference type="GO" id="GO:1990904">
    <property type="term" value="C:ribonucleoprotein complex"/>
    <property type="evidence" value="ECO:0007669"/>
    <property type="project" value="UniProtKB-KW"/>
</dbReference>
<evidence type="ECO:0000313" key="6">
    <source>
        <dbReference type="EMBL" id="KEK26198.1"/>
    </source>
</evidence>
<reference evidence="6 7" key="1">
    <citation type="submission" date="2014-06" db="EMBL/GenBank/DDBJ databases">
        <title>Draft genome sequence of Bacillus gaemokensis JCM 15801 (MCCC 1A00707).</title>
        <authorList>
            <person name="Lai Q."/>
            <person name="Liu Y."/>
            <person name="Shao Z."/>
        </authorList>
    </citation>
    <scope>NUCLEOTIDE SEQUENCE [LARGE SCALE GENOMIC DNA]</scope>
    <source>
        <strain evidence="6 7">JCM 15801</strain>
    </source>
</reference>
<dbReference type="SUPFAM" id="SSF57829">
    <property type="entry name" value="Zn-binding ribosomal proteins"/>
    <property type="match status" value="1"/>
</dbReference>
<dbReference type="Proteomes" id="UP000027778">
    <property type="component" value="Unassembled WGS sequence"/>
</dbReference>
<dbReference type="OrthoDB" id="197660at2"/>
<evidence type="ECO:0000313" key="7">
    <source>
        <dbReference type="Proteomes" id="UP000027778"/>
    </source>
</evidence>
<accession>A0A073KUY2</accession>
<dbReference type="NCBIfam" id="TIGR01023">
    <property type="entry name" value="rpmG_bact"/>
    <property type="match status" value="1"/>
</dbReference>
<dbReference type="NCBIfam" id="NF001860">
    <property type="entry name" value="PRK00595.1"/>
    <property type="match status" value="1"/>
</dbReference>
<comment type="similarity">
    <text evidence="1 5">Belongs to the bacterial ribosomal protein bL33 family.</text>
</comment>
<dbReference type="RefSeq" id="WP_001265618.1">
    <property type="nucleotide sequence ID" value="NZ_JOTM01000001.1"/>
</dbReference>
<gene>
    <name evidence="5" type="primary">rpmG</name>
    <name evidence="6" type="ORF">BAGA_02880</name>
</gene>
<dbReference type="InterPro" id="IPR038584">
    <property type="entry name" value="Ribosomal_bL33_sf"/>
</dbReference>
<comment type="caution">
    <text evidence="6">The sequence shown here is derived from an EMBL/GenBank/DDBJ whole genome shotgun (WGS) entry which is preliminary data.</text>
</comment>
<proteinExistence type="inferred from homology"/>
<dbReference type="EMBL" id="JOTM01000001">
    <property type="protein sequence ID" value="KEK26198.1"/>
    <property type="molecule type" value="Genomic_DNA"/>
</dbReference>
<dbReference type="GO" id="GO:0005840">
    <property type="term" value="C:ribosome"/>
    <property type="evidence" value="ECO:0007669"/>
    <property type="project" value="UniProtKB-KW"/>
</dbReference>
<dbReference type="InterPro" id="IPR018264">
    <property type="entry name" value="Ribosomal_bL33_CS"/>
</dbReference>
<organism evidence="6 7">
    <name type="scientific">Bacillus gaemokensis</name>
    <dbReference type="NCBI Taxonomy" id="574375"/>
    <lineage>
        <taxon>Bacteria</taxon>
        <taxon>Bacillati</taxon>
        <taxon>Bacillota</taxon>
        <taxon>Bacilli</taxon>
        <taxon>Bacillales</taxon>
        <taxon>Bacillaceae</taxon>
        <taxon>Bacillus</taxon>
        <taxon>Bacillus cereus group</taxon>
    </lineage>
</organism>
<name>A0A073KUY2_9BACI</name>
<dbReference type="NCBIfam" id="NF001764">
    <property type="entry name" value="PRK00504.1"/>
    <property type="match status" value="1"/>
</dbReference>
<evidence type="ECO:0000256" key="5">
    <source>
        <dbReference type="HAMAP-Rule" id="MF_00294"/>
    </source>
</evidence>
<dbReference type="PANTHER" id="PTHR43168:SF2">
    <property type="entry name" value="LARGE RIBOSOMAL SUBUNIT PROTEIN BL33C"/>
    <property type="match status" value="1"/>
</dbReference>
<dbReference type="GO" id="GO:0005737">
    <property type="term" value="C:cytoplasm"/>
    <property type="evidence" value="ECO:0007669"/>
    <property type="project" value="UniProtKB-ARBA"/>
</dbReference>
<dbReference type="InterPro" id="IPR001705">
    <property type="entry name" value="Ribosomal_bL33"/>
</dbReference>
<dbReference type="InterPro" id="IPR011332">
    <property type="entry name" value="Ribosomal_zn-bd"/>
</dbReference>
<dbReference type="PANTHER" id="PTHR43168">
    <property type="entry name" value="50S RIBOSOMAL PROTEIN L33, CHLOROPLASTIC"/>
    <property type="match status" value="1"/>
</dbReference>
<dbReference type="PROSITE" id="PS00582">
    <property type="entry name" value="RIBOSOMAL_L33"/>
    <property type="match status" value="1"/>
</dbReference>
<dbReference type="STRING" id="574375.AZF08_02935"/>
<evidence type="ECO:0000256" key="3">
    <source>
        <dbReference type="ARBA" id="ARBA00023274"/>
    </source>
</evidence>
<dbReference type="AlphaFoldDB" id="A0A073KUY2"/>
<sequence length="49" mass="5916">MRVNITLACTECGDRNYISKKNKRNNTERLELKKYCKRDKKSTLHRETK</sequence>
<protein>
    <recommendedName>
        <fullName evidence="4 5">Large ribosomal subunit protein bL33</fullName>
    </recommendedName>
</protein>
<keyword evidence="2 5" id="KW-0689">Ribosomal protein</keyword>
<dbReference type="GeneID" id="34216096"/>
<dbReference type="HAMAP" id="MF_00294">
    <property type="entry name" value="Ribosomal_bL33"/>
    <property type="match status" value="1"/>
</dbReference>
<evidence type="ECO:0000256" key="1">
    <source>
        <dbReference type="ARBA" id="ARBA00007596"/>
    </source>
</evidence>
<dbReference type="GO" id="GO:0006412">
    <property type="term" value="P:translation"/>
    <property type="evidence" value="ECO:0007669"/>
    <property type="project" value="UniProtKB-UniRule"/>
</dbReference>
<evidence type="ECO:0000256" key="4">
    <source>
        <dbReference type="ARBA" id="ARBA00035176"/>
    </source>
</evidence>
<dbReference type="Gene3D" id="2.20.28.120">
    <property type="entry name" value="Ribosomal protein L33"/>
    <property type="match status" value="1"/>
</dbReference>
<evidence type="ECO:0000256" key="2">
    <source>
        <dbReference type="ARBA" id="ARBA00022980"/>
    </source>
</evidence>
<dbReference type="eggNOG" id="COG0267">
    <property type="taxonomic scope" value="Bacteria"/>
</dbReference>